<evidence type="ECO:0000256" key="2">
    <source>
        <dbReference type="SAM" id="MobiDB-lite"/>
    </source>
</evidence>
<sequence>MEWSEDLIRVLNRIGDELGRIRKIIERKEGGSKGEESVEERERKDDGERSESGSKTEERSINGEELWKEVKRGEERRLGEEADEMEKTRRLREKVKRMEEEREEKEKKRRNVIWRGLDGRDAEERRGFMERVTEKVMGRMLRIRRVWERKGIEGKEVVLVEMGDEKERAELLEKYWEFRQRWGIVVDEDLTIKERWMKRRILEKARVERERGRRVMTDNRRIWVEGKEIFWNEEEGKWEER</sequence>
<dbReference type="RefSeq" id="XP_024870956.1">
    <property type="nucleotide sequence ID" value="XM_025015188.1"/>
</dbReference>
<evidence type="ECO:0000313" key="9">
    <source>
        <dbReference type="RefSeq" id="XP_024870958.1"/>
    </source>
</evidence>
<dbReference type="RefSeq" id="XP_024870954.1">
    <property type="nucleotide sequence ID" value="XM_025015186.1"/>
</dbReference>
<evidence type="ECO:0000313" key="4">
    <source>
        <dbReference type="RefSeq" id="XP_024870953.1"/>
    </source>
</evidence>
<evidence type="ECO:0000313" key="8">
    <source>
        <dbReference type="RefSeq" id="XP_024870957.1"/>
    </source>
</evidence>
<accession>A0A6J1PMQ9</accession>
<dbReference type="RefSeq" id="XP_024870959.1">
    <property type="nucleotide sequence ID" value="XM_025015191.1"/>
</dbReference>
<keyword evidence="3" id="KW-1185">Reference proteome</keyword>
<proteinExistence type="predicted"/>
<evidence type="ECO:0000256" key="1">
    <source>
        <dbReference type="SAM" id="Coils"/>
    </source>
</evidence>
<keyword evidence="1" id="KW-0175">Coiled coil</keyword>
<evidence type="ECO:0000313" key="10">
    <source>
        <dbReference type="RefSeq" id="XP_024870959.1"/>
    </source>
</evidence>
<organism evidence="3 8">
    <name type="scientific">Temnothorax curvispinosus</name>
    <dbReference type="NCBI Taxonomy" id="300111"/>
    <lineage>
        <taxon>Eukaryota</taxon>
        <taxon>Metazoa</taxon>
        <taxon>Ecdysozoa</taxon>
        <taxon>Arthropoda</taxon>
        <taxon>Hexapoda</taxon>
        <taxon>Insecta</taxon>
        <taxon>Pterygota</taxon>
        <taxon>Neoptera</taxon>
        <taxon>Endopterygota</taxon>
        <taxon>Hymenoptera</taxon>
        <taxon>Apocrita</taxon>
        <taxon>Aculeata</taxon>
        <taxon>Formicoidea</taxon>
        <taxon>Formicidae</taxon>
        <taxon>Myrmicinae</taxon>
        <taxon>Temnothorax</taxon>
    </lineage>
</organism>
<dbReference type="RefSeq" id="XP_024870955.1">
    <property type="nucleotide sequence ID" value="XM_025015187.1"/>
</dbReference>
<feature type="region of interest" description="Disordered" evidence="2">
    <location>
        <begin position="24"/>
        <end position="66"/>
    </location>
</feature>
<feature type="coiled-coil region" evidence="1">
    <location>
        <begin position="81"/>
        <end position="115"/>
    </location>
</feature>
<name>A0A6J1PMQ9_9HYME</name>
<evidence type="ECO:0000313" key="3">
    <source>
        <dbReference type="Proteomes" id="UP000504618"/>
    </source>
</evidence>
<evidence type="ECO:0000313" key="5">
    <source>
        <dbReference type="RefSeq" id="XP_024870954.1"/>
    </source>
</evidence>
<dbReference type="RefSeq" id="XP_024870958.1">
    <property type="nucleotide sequence ID" value="XM_025015190.1"/>
</dbReference>
<dbReference type="AlphaFoldDB" id="A0A6J1PMQ9"/>
<evidence type="ECO:0000313" key="6">
    <source>
        <dbReference type="RefSeq" id="XP_024870955.1"/>
    </source>
</evidence>
<gene>
    <name evidence="4 5 6 7 8 9 10" type="primary">LOC112454026</name>
</gene>
<dbReference type="Proteomes" id="UP000504618">
    <property type="component" value="Unplaced"/>
</dbReference>
<protein>
    <submittedName>
        <fullName evidence="4 5">Golgin subfamily A member 6-like protein 2</fullName>
    </submittedName>
</protein>
<dbReference type="RefSeq" id="XP_024870957.1">
    <property type="nucleotide sequence ID" value="XM_025015189.1"/>
</dbReference>
<dbReference type="OrthoDB" id="7701306at2759"/>
<reference evidence="4 5" key="1">
    <citation type="submission" date="2025-04" db="UniProtKB">
        <authorList>
            <consortium name="RefSeq"/>
        </authorList>
    </citation>
    <scope>IDENTIFICATION</scope>
    <source>
        <tissue evidence="4 5">Whole body</tissue>
    </source>
</reference>
<dbReference type="RefSeq" id="XP_024870953.1">
    <property type="nucleotide sequence ID" value="XM_025015185.1"/>
</dbReference>
<dbReference type="GeneID" id="112454026"/>
<evidence type="ECO:0000313" key="7">
    <source>
        <dbReference type="RefSeq" id="XP_024870956.1"/>
    </source>
</evidence>